<dbReference type="EMBL" id="JXKG01000006">
    <property type="protein sequence ID" value="OJG15616.1"/>
    <property type="molecule type" value="Genomic_DNA"/>
</dbReference>
<dbReference type="Gene3D" id="2.40.320.10">
    <property type="entry name" value="Hypothetical Protein Pfu-838710-001"/>
    <property type="match status" value="1"/>
</dbReference>
<organism evidence="2 3">
    <name type="scientific">Enterococcus canintestini</name>
    <dbReference type="NCBI Taxonomy" id="317010"/>
    <lineage>
        <taxon>Bacteria</taxon>
        <taxon>Bacillati</taxon>
        <taxon>Bacillota</taxon>
        <taxon>Bacilli</taxon>
        <taxon>Lactobacillales</taxon>
        <taxon>Enterococcaceae</taxon>
        <taxon>Enterococcus</taxon>
    </lineage>
</organism>
<dbReference type="InterPro" id="IPR023577">
    <property type="entry name" value="CYTH_domain"/>
</dbReference>
<dbReference type="CDD" id="cd07762">
    <property type="entry name" value="CYTH-like_Pase_1"/>
    <property type="match status" value="1"/>
</dbReference>
<dbReference type="OrthoDB" id="384378at2"/>
<evidence type="ECO:0000259" key="1">
    <source>
        <dbReference type="PROSITE" id="PS51707"/>
    </source>
</evidence>
<dbReference type="AlphaFoldDB" id="A0A1L8R7B3"/>
<dbReference type="SUPFAM" id="SSF55154">
    <property type="entry name" value="CYTH-like phosphatases"/>
    <property type="match status" value="1"/>
</dbReference>
<sequence>MSQSTEIEFKTMVSARDFKRIMTYYHVTAENITQQTNCYFDTPDKKLKKANAGLRIRLLPEYAEVTLKTPQKEGLLETTERLTPTEAQNYVKLQQVPKDGPVEKKLATLDVAITQLHIISQLTTKRAEFPINAGLLALDESFYGKSGHDFELELEVKDIKTGKAAFDQLLEELNLPYLPAENKISRSLKKVQS</sequence>
<dbReference type="SMART" id="SM01118">
    <property type="entry name" value="CYTH"/>
    <property type="match status" value="1"/>
</dbReference>
<dbReference type="RefSeq" id="WP_071864505.1">
    <property type="nucleotide sequence ID" value="NZ_JBHLVQ010000032.1"/>
</dbReference>
<protein>
    <recommendedName>
        <fullName evidence="1">CYTH domain-containing protein</fullName>
    </recommendedName>
</protein>
<accession>A0A1L8R7B3</accession>
<reference evidence="2 3" key="1">
    <citation type="submission" date="2014-12" db="EMBL/GenBank/DDBJ databases">
        <title>Draft genome sequences of 29 type strains of Enterococci.</title>
        <authorList>
            <person name="Zhong Z."/>
            <person name="Sun Z."/>
            <person name="Liu W."/>
            <person name="Zhang W."/>
            <person name="Zhang H."/>
        </authorList>
    </citation>
    <scope>NUCLEOTIDE SEQUENCE [LARGE SCALE GENOMIC DNA]</scope>
    <source>
        <strain evidence="2 3">DSM 21207</strain>
    </source>
</reference>
<dbReference type="STRING" id="317010.RU96_GL002165"/>
<feature type="domain" description="CYTH" evidence="1">
    <location>
        <begin position="4"/>
        <end position="193"/>
    </location>
</feature>
<dbReference type="PROSITE" id="PS51707">
    <property type="entry name" value="CYTH"/>
    <property type="match status" value="1"/>
</dbReference>
<evidence type="ECO:0000313" key="3">
    <source>
        <dbReference type="Proteomes" id="UP000182835"/>
    </source>
</evidence>
<dbReference type="Proteomes" id="UP000182835">
    <property type="component" value="Unassembled WGS sequence"/>
</dbReference>
<dbReference type="InterPro" id="IPR033469">
    <property type="entry name" value="CYTH-like_dom_sf"/>
</dbReference>
<dbReference type="InterPro" id="IPR009195">
    <property type="entry name" value="Uncharacterised_YjbK"/>
</dbReference>
<dbReference type="PIRSF" id="PIRSF012526">
    <property type="entry name" value="CYTH_UCP012526"/>
    <property type="match status" value="1"/>
</dbReference>
<gene>
    <name evidence="2" type="ORF">RU96_GL002165</name>
</gene>
<dbReference type="Pfam" id="PF01928">
    <property type="entry name" value="CYTH"/>
    <property type="match status" value="1"/>
</dbReference>
<name>A0A1L8R7B3_9ENTE</name>
<proteinExistence type="predicted"/>
<comment type="caution">
    <text evidence="2">The sequence shown here is derived from an EMBL/GenBank/DDBJ whole genome shotgun (WGS) entry which is preliminary data.</text>
</comment>
<evidence type="ECO:0000313" key="2">
    <source>
        <dbReference type="EMBL" id="OJG15616.1"/>
    </source>
</evidence>